<dbReference type="SMART" id="SM00367">
    <property type="entry name" value="LRR_CC"/>
    <property type="match status" value="3"/>
</dbReference>
<dbReference type="Gene3D" id="3.80.10.10">
    <property type="entry name" value="Ribonuclease Inhibitor"/>
    <property type="match status" value="1"/>
</dbReference>
<dbReference type="Proteomes" id="UP000245207">
    <property type="component" value="Unassembled WGS sequence"/>
</dbReference>
<dbReference type="InterPro" id="IPR032675">
    <property type="entry name" value="LRR_dom_sf"/>
</dbReference>
<dbReference type="EMBL" id="PKPP01006301">
    <property type="protein sequence ID" value="PWA56970.1"/>
    <property type="molecule type" value="Genomic_DNA"/>
</dbReference>
<dbReference type="GO" id="GO:0019005">
    <property type="term" value="C:SCF ubiquitin ligase complex"/>
    <property type="evidence" value="ECO:0007669"/>
    <property type="project" value="TreeGrafter"/>
</dbReference>
<reference evidence="2 3" key="1">
    <citation type="journal article" date="2018" name="Mol. Plant">
        <title>The genome of Artemisia annua provides insight into the evolution of Asteraceae family and artemisinin biosynthesis.</title>
        <authorList>
            <person name="Shen Q."/>
            <person name="Zhang L."/>
            <person name="Liao Z."/>
            <person name="Wang S."/>
            <person name="Yan T."/>
            <person name="Shi P."/>
            <person name="Liu M."/>
            <person name="Fu X."/>
            <person name="Pan Q."/>
            <person name="Wang Y."/>
            <person name="Lv Z."/>
            <person name="Lu X."/>
            <person name="Zhang F."/>
            <person name="Jiang W."/>
            <person name="Ma Y."/>
            <person name="Chen M."/>
            <person name="Hao X."/>
            <person name="Li L."/>
            <person name="Tang Y."/>
            <person name="Lv G."/>
            <person name="Zhou Y."/>
            <person name="Sun X."/>
            <person name="Brodelius P.E."/>
            <person name="Rose J.K.C."/>
            <person name="Tang K."/>
        </authorList>
    </citation>
    <scope>NUCLEOTIDE SEQUENCE [LARGE SCALE GENOMIC DNA]</scope>
    <source>
        <strain evidence="3">cv. Huhao1</strain>
        <tissue evidence="2">Leaf</tissue>
    </source>
</reference>
<evidence type="ECO:0000313" key="3">
    <source>
        <dbReference type="Proteomes" id="UP000245207"/>
    </source>
</evidence>
<protein>
    <submittedName>
        <fullName evidence="2">Leucine-rich repeat, cysteine-containing subtype</fullName>
    </submittedName>
</protein>
<dbReference type="Pfam" id="PF25372">
    <property type="entry name" value="DUF7885"/>
    <property type="match status" value="1"/>
</dbReference>
<name>A0A2U1M6V6_ARTAN</name>
<dbReference type="InterPro" id="IPR057207">
    <property type="entry name" value="FBXL15_LRR"/>
</dbReference>
<evidence type="ECO:0000259" key="1">
    <source>
        <dbReference type="Pfam" id="PF25372"/>
    </source>
</evidence>
<dbReference type="STRING" id="35608.A0A2U1M6V6"/>
<evidence type="ECO:0000313" key="2">
    <source>
        <dbReference type="EMBL" id="PWA56970.1"/>
    </source>
</evidence>
<dbReference type="AlphaFoldDB" id="A0A2U1M6V6"/>
<feature type="domain" description="F-box/LRR-repeat protein 15-like leucin rich repeat" evidence="1">
    <location>
        <begin position="46"/>
        <end position="173"/>
    </location>
</feature>
<sequence>MKKQKCLIQENINTSNPFDLLSEEIIFMILDYLKPNPFDQKSFSLVSKITDTYLSYISNSCGATLKSIDLSRSRFFTHVGLSCLASKCVGLVDIDVSNGVHLNDTAAAAIASCANLERLCLSRCKSLTDIGIGCIAVGCLKLKVLSLKWCLGVTDLGVALIGVKCKQIRTLDLSHLLVLNF</sequence>
<dbReference type="GO" id="GO:0031146">
    <property type="term" value="P:SCF-dependent proteasomal ubiquitin-dependent protein catabolic process"/>
    <property type="evidence" value="ECO:0007669"/>
    <property type="project" value="TreeGrafter"/>
</dbReference>
<keyword evidence="3" id="KW-1185">Reference proteome</keyword>
<gene>
    <name evidence="2" type="ORF">CTI12_AA418130</name>
</gene>
<accession>A0A2U1M6V6</accession>
<organism evidence="2 3">
    <name type="scientific">Artemisia annua</name>
    <name type="common">Sweet wormwood</name>
    <dbReference type="NCBI Taxonomy" id="35608"/>
    <lineage>
        <taxon>Eukaryota</taxon>
        <taxon>Viridiplantae</taxon>
        <taxon>Streptophyta</taxon>
        <taxon>Embryophyta</taxon>
        <taxon>Tracheophyta</taxon>
        <taxon>Spermatophyta</taxon>
        <taxon>Magnoliopsida</taxon>
        <taxon>eudicotyledons</taxon>
        <taxon>Gunneridae</taxon>
        <taxon>Pentapetalae</taxon>
        <taxon>asterids</taxon>
        <taxon>campanulids</taxon>
        <taxon>Asterales</taxon>
        <taxon>Asteraceae</taxon>
        <taxon>Asteroideae</taxon>
        <taxon>Anthemideae</taxon>
        <taxon>Artemisiinae</taxon>
        <taxon>Artemisia</taxon>
    </lineage>
</organism>
<dbReference type="OrthoDB" id="550575at2759"/>
<comment type="caution">
    <text evidence="2">The sequence shown here is derived from an EMBL/GenBank/DDBJ whole genome shotgun (WGS) entry which is preliminary data.</text>
</comment>
<proteinExistence type="predicted"/>
<dbReference type="InterPro" id="IPR006553">
    <property type="entry name" value="Leu-rich_rpt_Cys-con_subtyp"/>
</dbReference>
<dbReference type="PANTHER" id="PTHR13318">
    <property type="entry name" value="PARTNER OF PAIRED, ISOFORM B-RELATED"/>
    <property type="match status" value="1"/>
</dbReference>
<dbReference type="SUPFAM" id="SSF52047">
    <property type="entry name" value="RNI-like"/>
    <property type="match status" value="1"/>
</dbReference>